<dbReference type="AlphaFoldDB" id="A0A347ZRU7"/>
<evidence type="ECO:0000313" key="8">
    <source>
        <dbReference type="EMBL" id="REG11420.1"/>
    </source>
</evidence>
<gene>
    <name evidence="8" type="ORF">DFR64_1301</name>
</gene>
<evidence type="ECO:0000259" key="7">
    <source>
        <dbReference type="Pfam" id="PF14464"/>
    </source>
</evidence>
<dbReference type="Proteomes" id="UP000256388">
    <property type="component" value="Unassembled WGS sequence"/>
</dbReference>
<organism evidence="8 9">
    <name type="scientific">Pelolinea submarina</name>
    <dbReference type="NCBI Taxonomy" id="913107"/>
    <lineage>
        <taxon>Bacteria</taxon>
        <taxon>Bacillati</taxon>
        <taxon>Chloroflexota</taxon>
        <taxon>Anaerolineae</taxon>
        <taxon>Anaerolineales</taxon>
        <taxon>Anaerolineaceae</taxon>
        <taxon>Pelolinea</taxon>
    </lineage>
</organism>
<sequence length="320" mass="37068">MADEEKYLLRILISKIIDDEHDDGLDELGQYTIEIDPNNKYWPNKITYKSQEIARDLETFLRRETNILESVSTNKINNYDDQNIDVHVISEGHQSEEYIDKTNNVQMELHKIIIRQSVLEHTKDHAATDLNHEVGGFLLGKYYEDSKGRLVSLVTGMVRAKGAIERGSTLCITPESQMLFWELVDHDPIYSKESEWCWIGHYHTHPNYGIFYSDDDEKSFRNFFSQMYHVGMVIDPVRKILGFFGWNVGKDSVIKKPSTDIDQVDDNELEAILADISGKHSVEMPDVELFYPDEKTRLMQGPTQKNSLRKKKPRPTLGPK</sequence>
<evidence type="ECO:0000256" key="1">
    <source>
        <dbReference type="ARBA" id="ARBA00022670"/>
    </source>
</evidence>
<dbReference type="Gene3D" id="3.40.140.10">
    <property type="entry name" value="Cytidine Deaminase, domain 2"/>
    <property type="match status" value="1"/>
</dbReference>
<keyword evidence="1" id="KW-0645">Protease</keyword>
<keyword evidence="2" id="KW-0479">Metal-binding</keyword>
<reference evidence="8 9" key="1">
    <citation type="submission" date="2018-08" db="EMBL/GenBank/DDBJ databases">
        <title>Genomic Encyclopedia of Type Strains, Phase IV (KMG-IV): sequencing the most valuable type-strain genomes for metagenomic binning, comparative biology and taxonomic classification.</title>
        <authorList>
            <person name="Goeker M."/>
        </authorList>
    </citation>
    <scope>NUCLEOTIDE SEQUENCE [LARGE SCALE GENOMIC DNA]</scope>
    <source>
        <strain evidence="8 9">DSM 23923</strain>
    </source>
</reference>
<dbReference type="OrthoDB" id="3292458at2"/>
<evidence type="ECO:0000256" key="6">
    <source>
        <dbReference type="SAM" id="MobiDB-lite"/>
    </source>
</evidence>
<dbReference type="RefSeq" id="WP_116224547.1">
    <property type="nucleotide sequence ID" value="NZ_AP018437.1"/>
</dbReference>
<name>A0A347ZRU7_9CHLR</name>
<evidence type="ECO:0000256" key="5">
    <source>
        <dbReference type="ARBA" id="ARBA00023049"/>
    </source>
</evidence>
<accession>A0A347ZRU7</accession>
<evidence type="ECO:0000256" key="4">
    <source>
        <dbReference type="ARBA" id="ARBA00022833"/>
    </source>
</evidence>
<keyword evidence="9" id="KW-1185">Reference proteome</keyword>
<dbReference type="InterPro" id="IPR028090">
    <property type="entry name" value="JAB_dom_prok"/>
</dbReference>
<dbReference type="GO" id="GO:0008237">
    <property type="term" value="F:metallopeptidase activity"/>
    <property type="evidence" value="ECO:0007669"/>
    <property type="project" value="UniProtKB-KW"/>
</dbReference>
<evidence type="ECO:0000256" key="3">
    <source>
        <dbReference type="ARBA" id="ARBA00022801"/>
    </source>
</evidence>
<evidence type="ECO:0000256" key="2">
    <source>
        <dbReference type="ARBA" id="ARBA00022723"/>
    </source>
</evidence>
<proteinExistence type="predicted"/>
<feature type="region of interest" description="Disordered" evidence="6">
    <location>
        <begin position="295"/>
        <end position="320"/>
    </location>
</feature>
<dbReference type="GO" id="GO:0006508">
    <property type="term" value="P:proteolysis"/>
    <property type="evidence" value="ECO:0007669"/>
    <property type="project" value="UniProtKB-KW"/>
</dbReference>
<keyword evidence="4" id="KW-0862">Zinc</keyword>
<keyword evidence="3" id="KW-0378">Hydrolase</keyword>
<dbReference type="GO" id="GO:0046872">
    <property type="term" value="F:metal ion binding"/>
    <property type="evidence" value="ECO:0007669"/>
    <property type="project" value="UniProtKB-KW"/>
</dbReference>
<dbReference type="SUPFAM" id="SSF102712">
    <property type="entry name" value="JAB1/MPN domain"/>
    <property type="match status" value="1"/>
</dbReference>
<evidence type="ECO:0000313" key="9">
    <source>
        <dbReference type="Proteomes" id="UP000256388"/>
    </source>
</evidence>
<keyword evidence="5" id="KW-0482">Metalloprotease</keyword>
<protein>
    <submittedName>
        <fullName evidence="8">JAB domain-containing protein similar to deubiquitination enzymes</fullName>
    </submittedName>
</protein>
<comment type="caution">
    <text evidence="8">The sequence shown here is derived from an EMBL/GenBank/DDBJ whole genome shotgun (WGS) entry which is preliminary data.</text>
</comment>
<feature type="domain" description="JAB" evidence="7">
    <location>
        <begin position="117"/>
        <end position="222"/>
    </location>
</feature>
<dbReference type="Pfam" id="PF14464">
    <property type="entry name" value="Prok-JAB"/>
    <property type="match status" value="1"/>
</dbReference>
<dbReference type="EMBL" id="QUMS01000001">
    <property type="protein sequence ID" value="REG11420.1"/>
    <property type="molecule type" value="Genomic_DNA"/>
</dbReference>